<reference evidence="2 3" key="1">
    <citation type="journal article" date="2023" name="bioRxiv">
        <title>High-quality genome assemblies of four members of thePodospora anserinaspecies complex.</title>
        <authorList>
            <person name="Ament-Velasquez S.L."/>
            <person name="Vogan A.A."/>
            <person name="Wallerman O."/>
            <person name="Hartmann F."/>
            <person name="Gautier V."/>
            <person name="Silar P."/>
            <person name="Giraud T."/>
            <person name="Johannesson H."/>
        </authorList>
    </citation>
    <scope>NUCLEOTIDE SEQUENCE [LARGE SCALE GENOMIC DNA]</scope>
    <source>
        <strain evidence="2 3">CBS 112042</strain>
    </source>
</reference>
<feature type="compositionally biased region" description="Acidic residues" evidence="1">
    <location>
        <begin position="12"/>
        <end position="38"/>
    </location>
</feature>
<dbReference type="InterPro" id="IPR022190">
    <property type="entry name" value="DUF3716"/>
</dbReference>
<protein>
    <submittedName>
        <fullName evidence="2">Uncharacterized protein</fullName>
    </submittedName>
</protein>
<feature type="region of interest" description="Disordered" evidence="1">
    <location>
        <begin position="288"/>
        <end position="308"/>
    </location>
</feature>
<comment type="caution">
    <text evidence="2">The sequence shown here is derived from an EMBL/GenBank/DDBJ whole genome shotgun (WGS) entry which is preliminary data.</text>
</comment>
<proteinExistence type="predicted"/>
<feature type="compositionally biased region" description="Polar residues" evidence="1">
    <location>
        <begin position="288"/>
        <end position="298"/>
    </location>
</feature>
<dbReference type="RefSeq" id="XP_062732791.1">
    <property type="nucleotide sequence ID" value="XM_062878770.1"/>
</dbReference>
<evidence type="ECO:0000256" key="1">
    <source>
        <dbReference type="SAM" id="MobiDB-lite"/>
    </source>
</evidence>
<feature type="region of interest" description="Disordered" evidence="1">
    <location>
        <begin position="57"/>
        <end position="81"/>
    </location>
</feature>
<keyword evidence="3" id="KW-1185">Reference proteome</keyword>
<accession>A0ABR0FIM5</accession>
<dbReference type="EMBL" id="JAFFGZ010000006">
    <property type="protein sequence ID" value="KAK4643815.1"/>
    <property type="molecule type" value="Genomic_DNA"/>
</dbReference>
<dbReference type="Proteomes" id="UP001322138">
    <property type="component" value="Unassembled WGS sequence"/>
</dbReference>
<name>A0ABR0FIM5_9PEZI</name>
<sequence length="385" mass="42213">MPPPVAPSYPESELESESESESDGVSDSESESSDDSIDNDLLKIEDFSDSANGTISHVLGRLSDNPKRKAEYDQDGDFPSRSKRLLTSAHNVSSSSTPGAYTNGSMHARQSFAAPFIEQPTQFPCFDLLEKTFPQHRPIQMRTFPFFRWLCRQPVKRIPAVSLRWNNKKTQNMPSFMMQACGDVLPRKQACERCAEMKGPYNECVVINDAEFGKYTGGSCANCWYGKLGSSCTLRTGVTNSSAHLTSPPPPASTATAANPPLHPSFAAAVQGTETPVLHPRFATILETNNPTTQAPPSQGQPPALSPALSSLATSVAITTNLVQLWENRYRNMTPEKLIEAYEHLQEMQQDLNTRTQAIHRVILGGLKDAMNVSKRNESSSTGES</sequence>
<gene>
    <name evidence="2" type="ORF">QC761_404875</name>
</gene>
<organism evidence="2 3">
    <name type="scientific">Podospora bellae-mahoneyi</name>
    <dbReference type="NCBI Taxonomy" id="2093777"/>
    <lineage>
        <taxon>Eukaryota</taxon>
        <taxon>Fungi</taxon>
        <taxon>Dikarya</taxon>
        <taxon>Ascomycota</taxon>
        <taxon>Pezizomycotina</taxon>
        <taxon>Sordariomycetes</taxon>
        <taxon>Sordariomycetidae</taxon>
        <taxon>Sordariales</taxon>
        <taxon>Podosporaceae</taxon>
        <taxon>Podospora</taxon>
    </lineage>
</organism>
<evidence type="ECO:0000313" key="2">
    <source>
        <dbReference type="EMBL" id="KAK4643815.1"/>
    </source>
</evidence>
<dbReference type="GeneID" id="87898252"/>
<dbReference type="Pfam" id="PF12511">
    <property type="entry name" value="DUF3716"/>
    <property type="match status" value="1"/>
</dbReference>
<evidence type="ECO:0000313" key="3">
    <source>
        <dbReference type="Proteomes" id="UP001322138"/>
    </source>
</evidence>
<feature type="region of interest" description="Disordered" evidence="1">
    <location>
        <begin position="1"/>
        <end position="44"/>
    </location>
</feature>
<feature type="region of interest" description="Disordered" evidence="1">
    <location>
        <begin position="239"/>
        <end position="264"/>
    </location>
</feature>